<dbReference type="GO" id="GO:0003677">
    <property type="term" value="F:DNA binding"/>
    <property type="evidence" value="ECO:0007669"/>
    <property type="project" value="UniProtKB-KW"/>
</dbReference>
<dbReference type="PANTHER" id="PTHR37984:SF5">
    <property type="entry name" value="PROTEIN NYNRIN-LIKE"/>
    <property type="match status" value="1"/>
</dbReference>
<evidence type="ECO:0000256" key="8">
    <source>
        <dbReference type="ARBA" id="ARBA00022801"/>
    </source>
</evidence>
<dbReference type="Proteomes" id="UP000237271">
    <property type="component" value="Unassembled WGS sequence"/>
</dbReference>
<dbReference type="EMBL" id="NCKW01009967">
    <property type="protein sequence ID" value="POM65707.1"/>
    <property type="molecule type" value="Genomic_DNA"/>
</dbReference>
<protein>
    <submittedName>
        <fullName evidence="20">Pol protein</fullName>
    </submittedName>
</protein>
<evidence type="ECO:0000259" key="18">
    <source>
        <dbReference type="PROSITE" id="PS50878"/>
    </source>
</evidence>
<evidence type="ECO:0000256" key="2">
    <source>
        <dbReference type="ARBA" id="ARBA00022679"/>
    </source>
</evidence>
<reference evidence="20 21" key="1">
    <citation type="journal article" date="2017" name="Genome Biol. Evol.">
        <title>Phytophthora megakarya and P. palmivora, closely related causal agents of cacao black pod rot, underwent increases in genome sizes and gene numbers by different mechanisms.</title>
        <authorList>
            <person name="Ali S.S."/>
            <person name="Shao J."/>
            <person name="Lary D.J."/>
            <person name="Kronmiller B."/>
            <person name="Shen D."/>
            <person name="Strem M.D."/>
            <person name="Amoako-Attah I."/>
            <person name="Akrofi A.Y."/>
            <person name="Begoude B.A."/>
            <person name="Ten Hoopen G.M."/>
            <person name="Coulibaly K."/>
            <person name="Kebe B.I."/>
            <person name="Melnick R.L."/>
            <person name="Guiltinan M.J."/>
            <person name="Tyler B.M."/>
            <person name="Meinhardt L.W."/>
            <person name="Bailey B.A."/>
        </authorList>
    </citation>
    <scope>NUCLEOTIDE SEQUENCE [LARGE SCALE GENOMIC DNA]</scope>
    <source>
        <strain evidence="21">sbr112.9</strain>
    </source>
</reference>
<feature type="compositionally biased region" description="Basic residues" evidence="16">
    <location>
        <begin position="1071"/>
        <end position="1080"/>
    </location>
</feature>
<dbReference type="InterPro" id="IPR012337">
    <property type="entry name" value="RNaseH-like_sf"/>
</dbReference>
<keyword evidence="14" id="KW-0233">DNA recombination</keyword>
<keyword evidence="12" id="KW-0239">DNA-directed DNA polymerase</keyword>
<dbReference type="InterPro" id="IPR041373">
    <property type="entry name" value="RT_RNaseH"/>
</dbReference>
<feature type="region of interest" description="Disordered" evidence="16">
    <location>
        <begin position="1069"/>
        <end position="1099"/>
    </location>
</feature>
<dbReference type="Pfam" id="PF17917">
    <property type="entry name" value="RT_RNaseH"/>
    <property type="match status" value="1"/>
</dbReference>
<dbReference type="OrthoDB" id="102286at2759"/>
<dbReference type="Pfam" id="PF00078">
    <property type="entry name" value="RVT_1"/>
    <property type="match status" value="1"/>
</dbReference>
<dbReference type="SUPFAM" id="SSF54160">
    <property type="entry name" value="Chromo domain-like"/>
    <property type="match status" value="1"/>
</dbReference>
<dbReference type="GO" id="GO:0003887">
    <property type="term" value="F:DNA-directed DNA polymerase activity"/>
    <property type="evidence" value="ECO:0007669"/>
    <property type="project" value="UniProtKB-KW"/>
</dbReference>
<dbReference type="GO" id="GO:0004190">
    <property type="term" value="F:aspartic-type endopeptidase activity"/>
    <property type="evidence" value="ECO:0007669"/>
    <property type="project" value="UniProtKB-KW"/>
</dbReference>
<dbReference type="GO" id="GO:0004519">
    <property type="term" value="F:endonuclease activity"/>
    <property type="evidence" value="ECO:0007669"/>
    <property type="project" value="UniProtKB-KW"/>
</dbReference>
<dbReference type="FunFam" id="3.30.420.10:FF:000032">
    <property type="entry name" value="Retrovirus-related Pol polyprotein from transposon 297-like Protein"/>
    <property type="match status" value="1"/>
</dbReference>
<keyword evidence="21" id="KW-1185">Reference proteome</keyword>
<keyword evidence="9" id="KW-0460">Magnesium</keyword>
<keyword evidence="4" id="KW-0540">Nuclease</keyword>
<evidence type="ECO:0000256" key="4">
    <source>
        <dbReference type="ARBA" id="ARBA00022722"/>
    </source>
</evidence>
<feature type="coiled-coil region" evidence="15">
    <location>
        <begin position="899"/>
        <end position="926"/>
    </location>
</feature>
<dbReference type="GO" id="GO:0006508">
    <property type="term" value="P:proteolysis"/>
    <property type="evidence" value="ECO:0007669"/>
    <property type="project" value="UniProtKB-KW"/>
</dbReference>
<evidence type="ECO:0000313" key="21">
    <source>
        <dbReference type="Proteomes" id="UP000237271"/>
    </source>
</evidence>
<feature type="domain" description="Integrase catalytic" evidence="19">
    <location>
        <begin position="709"/>
        <end position="872"/>
    </location>
</feature>
<evidence type="ECO:0000259" key="17">
    <source>
        <dbReference type="PROSITE" id="PS50013"/>
    </source>
</evidence>
<feature type="compositionally biased region" description="Basic and acidic residues" evidence="16">
    <location>
        <begin position="1081"/>
        <end position="1090"/>
    </location>
</feature>
<keyword evidence="1" id="KW-0645">Protease</keyword>
<keyword evidence="7" id="KW-0255">Endonuclease</keyword>
<evidence type="ECO:0000256" key="13">
    <source>
        <dbReference type="ARBA" id="ARBA00023125"/>
    </source>
</evidence>
<dbReference type="GO" id="GO:0015074">
    <property type="term" value="P:DNA integration"/>
    <property type="evidence" value="ECO:0007669"/>
    <property type="project" value="UniProtKB-KW"/>
</dbReference>
<dbReference type="InterPro" id="IPR043502">
    <property type="entry name" value="DNA/RNA_pol_sf"/>
</dbReference>
<evidence type="ECO:0000256" key="1">
    <source>
        <dbReference type="ARBA" id="ARBA00022670"/>
    </source>
</evidence>
<accession>A0A2P4XJI9</accession>
<evidence type="ECO:0000256" key="12">
    <source>
        <dbReference type="ARBA" id="ARBA00022932"/>
    </source>
</evidence>
<keyword evidence="10" id="KW-0229">DNA integration</keyword>
<comment type="caution">
    <text evidence="20">The sequence shown here is derived from an EMBL/GenBank/DDBJ whole genome shotgun (WGS) entry which is preliminary data.</text>
</comment>
<keyword evidence="2" id="KW-0808">Transferase</keyword>
<keyword evidence="11" id="KW-0695">RNA-directed DNA polymerase</keyword>
<dbReference type="Gene3D" id="3.30.420.10">
    <property type="entry name" value="Ribonuclease H-like superfamily/Ribonuclease H"/>
    <property type="match status" value="1"/>
</dbReference>
<evidence type="ECO:0000256" key="5">
    <source>
        <dbReference type="ARBA" id="ARBA00022723"/>
    </source>
</evidence>
<dbReference type="Gene3D" id="3.10.10.10">
    <property type="entry name" value="HIV Type 1 Reverse Transcriptase, subunit A, domain 1"/>
    <property type="match status" value="1"/>
</dbReference>
<dbReference type="Pfam" id="PF17921">
    <property type="entry name" value="Integrase_H2C2"/>
    <property type="match status" value="1"/>
</dbReference>
<proteinExistence type="predicted"/>
<dbReference type="Pfam" id="PF00385">
    <property type="entry name" value="Chromo"/>
    <property type="match status" value="1"/>
</dbReference>
<dbReference type="AlphaFoldDB" id="A0A2P4XJI9"/>
<keyword evidence="3" id="KW-0548">Nucleotidyltransferase</keyword>
<dbReference type="Pfam" id="PF24626">
    <property type="entry name" value="SH3_Tf2-1"/>
    <property type="match status" value="1"/>
</dbReference>
<dbReference type="PROSITE" id="PS50878">
    <property type="entry name" value="RT_POL"/>
    <property type="match status" value="1"/>
</dbReference>
<keyword evidence="13" id="KW-0238">DNA-binding</keyword>
<sequence>MFTLGVVDSDGVETKYITRKKLRKFMWLPAKEESEHDFMILLTNDTIKQIIDDIKRNDEPDNIGSEKAKRFLSTDWESFKNNPAYPVLIEYKENVFKPDLPDGLPMERRIEHRIDVKDPNIAMYRRQWRLSPEQKAEIDKWVREMITKGLIRPSISPHAAPTFCVRKPVGWRIVHDYRYLNSNTVRQSVPMTRKEDVFDSMAGAYYFSCMDLMSAYYQVRMKLDHVKYTAFQAPSGLYEYLVLPMGVSNAPATMHRLTSTLFKDLAHTRSFYDDIYVFTKSKDINEHLRALRDVLEILKKNMLYVKLSKCVFCAEEIPCLGDFIGRNGVRIDPDKVQTIRDWPVPRTQEQLHSFLGLTGYVQRFCEQYAELTAPLFTLLKRKNQRNSKITLSAVQLKNFKDLKRRLSNTPVLYLPDFTQQMHMRTDASQYAVGGVLFQVVNGAERPIAYTSRKMKPAELKYPTQQQELLAIVNALAAFRVYCLDRPVIIETDHKSLEGIFQQKMANRRLARWYDILAEYQPVFAYLPGTKNGIADALSRRPDMKPETREFHDLLVPSYNETSYQLRIVEIRSSSDIIKAVIAGYTKDKTIHDIRHAIKKREEPTRTRGVTAKQYKPYFEEKNLIWYQGSTDEKPRIVVPNVIALKHRIIAEVHDSNYGGHPGTDRTYLKLRADWYWPRMVRTIKKYVTDCEECRRNKPRLSKAPGLMEPLQIPDERWRSISMDFITDLPNTKRGHNSIWVVVDRLTKRSHFIATTKKVSATEVATLFINNIWRLHGMPQDIVSDRDTKFISGFWSQVFENVGTKLKMTVAYRAQGDGQTERMNRTLEEYLRCFVSPLQDDWDVHLANAEFAINSAVNSSIKMSPFEADLGYVPRNPLTAVAATSRRGLRGGRQQGTKFTEHQEAVLRRCQEALEDAQARMADVYDRGRKEQVFKIGDQVYLSTKNLDIAHTGFPNSRKLGPKWIGPYSVVRTVHKHAYELNLPPGLKLHPVFNTGSLKPYEKTSRLSRPQDVILHDGKVGQLVEAIIDKRKRKGTVQYLIRWVGEAKATWEPLENLHQVTGLIQAYEEKRPKRSRKRRRTKQEYDSVSDRTRHRLKSRN</sequence>
<feature type="domain" description="Reverse transcriptase" evidence="18">
    <location>
        <begin position="146"/>
        <end position="359"/>
    </location>
</feature>
<evidence type="ECO:0000256" key="10">
    <source>
        <dbReference type="ARBA" id="ARBA00022908"/>
    </source>
</evidence>
<organism evidence="20 21">
    <name type="scientific">Phytophthora palmivora</name>
    <dbReference type="NCBI Taxonomy" id="4796"/>
    <lineage>
        <taxon>Eukaryota</taxon>
        <taxon>Sar</taxon>
        <taxon>Stramenopiles</taxon>
        <taxon>Oomycota</taxon>
        <taxon>Peronosporomycetes</taxon>
        <taxon>Peronosporales</taxon>
        <taxon>Peronosporaceae</taxon>
        <taxon>Phytophthora</taxon>
    </lineage>
</organism>
<dbReference type="CDD" id="cd09274">
    <property type="entry name" value="RNase_HI_RT_Ty3"/>
    <property type="match status" value="1"/>
</dbReference>
<dbReference type="CDD" id="cd01647">
    <property type="entry name" value="RT_LTR"/>
    <property type="match status" value="1"/>
</dbReference>
<name>A0A2P4XJI9_9STRA</name>
<dbReference type="FunFam" id="3.30.70.270:FF:000020">
    <property type="entry name" value="Transposon Tf2-6 polyprotein-like Protein"/>
    <property type="match status" value="1"/>
</dbReference>
<gene>
    <name evidence="20" type="ORF">PHPALM_18538</name>
</gene>
<evidence type="ECO:0000256" key="3">
    <source>
        <dbReference type="ARBA" id="ARBA00022695"/>
    </source>
</evidence>
<dbReference type="InterPro" id="IPR016197">
    <property type="entry name" value="Chromo-like_dom_sf"/>
</dbReference>
<evidence type="ECO:0000256" key="9">
    <source>
        <dbReference type="ARBA" id="ARBA00022842"/>
    </source>
</evidence>
<feature type="domain" description="Chromo" evidence="17">
    <location>
        <begin position="1021"/>
        <end position="1078"/>
    </location>
</feature>
<dbReference type="InterPro" id="IPR023780">
    <property type="entry name" value="Chromo_domain"/>
</dbReference>
<dbReference type="PANTHER" id="PTHR37984">
    <property type="entry name" value="PROTEIN CBG26694"/>
    <property type="match status" value="1"/>
</dbReference>
<dbReference type="Gene3D" id="1.10.340.70">
    <property type="match status" value="1"/>
</dbReference>
<dbReference type="GO" id="GO:0003964">
    <property type="term" value="F:RNA-directed DNA polymerase activity"/>
    <property type="evidence" value="ECO:0007669"/>
    <property type="project" value="UniProtKB-KW"/>
</dbReference>
<evidence type="ECO:0000256" key="16">
    <source>
        <dbReference type="SAM" id="MobiDB-lite"/>
    </source>
</evidence>
<dbReference type="InterPro" id="IPR036397">
    <property type="entry name" value="RNaseH_sf"/>
</dbReference>
<dbReference type="PROSITE" id="PS50994">
    <property type="entry name" value="INTEGRASE"/>
    <property type="match status" value="1"/>
</dbReference>
<evidence type="ECO:0000313" key="20">
    <source>
        <dbReference type="EMBL" id="POM65707.1"/>
    </source>
</evidence>
<dbReference type="SMART" id="SM00298">
    <property type="entry name" value="CHROMO"/>
    <property type="match status" value="1"/>
</dbReference>
<dbReference type="PROSITE" id="PS50013">
    <property type="entry name" value="CHROMO_2"/>
    <property type="match status" value="1"/>
</dbReference>
<dbReference type="FunFam" id="1.10.340.70:FF:000001">
    <property type="entry name" value="Retrovirus-related Pol polyprotein from transposon gypsy-like Protein"/>
    <property type="match status" value="1"/>
</dbReference>
<dbReference type="InterPro" id="IPR043128">
    <property type="entry name" value="Rev_trsase/Diguanyl_cyclase"/>
</dbReference>
<dbReference type="InterPro" id="IPR001584">
    <property type="entry name" value="Integrase_cat-core"/>
</dbReference>
<dbReference type="GO" id="GO:0046872">
    <property type="term" value="F:metal ion binding"/>
    <property type="evidence" value="ECO:0007669"/>
    <property type="project" value="UniProtKB-KW"/>
</dbReference>
<evidence type="ECO:0000259" key="19">
    <source>
        <dbReference type="PROSITE" id="PS50994"/>
    </source>
</evidence>
<dbReference type="InterPro" id="IPR000953">
    <property type="entry name" value="Chromo/chromo_shadow_dom"/>
</dbReference>
<keyword evidence="5" id="KW-0479">Metal-binding</keyword>
<evidence type="ECO:0000256" key="11">
    <source>
        <dbReference type="ARBA" id="ARBA00022918"/>
    </source>
</evidence>
<dbReference type="InterPro" id="IPR056924">
    <property type="entry name" value="SH3_Tf2-1"/>
</dbReference>
<keyword evidence="15" id="KW-0175">Coiled coil</keyword>
<dbReference type="CDD" id="cd00024">
    <property type="entry name" value="CD_CSD"/>
    <property type="match status" value="1"/>
</dbReference>
<keyword evidence="6" id="KW-0064">Aspartyl protease</keyword>
<dbReference type="Gene3D" id="3.30.70.270">
    <property type="match status" value="2"/>
</dbReference>
<dbReference type="InterPro" id="IPR041588">
    <property type="entry name" value="Integrase_H2C2"/>
</dbReference>
<evidence type="ECO:0000256" key="6">
    <source>
        <dbReference type="ARBA" id="ARBA00022750"/>
    </source>
</evidence>
<dbReference type="SUPFAM" id="SSF53098">
    <property type="entry name" value="Ribonuclease H-like"/>
    <property type="match status" value="1"/>
</dbReference>
<dbReference type="Gene3D" id="2.40.50.40">
    <property type="match status" value="1"/>
</dbReference>
<evidence type="ECO:0000256" key="7">
    <source>
        <dbReference type="ARBA" id="ARBA00022759"/>
    </source>
</evidence>
<dbReference type="InterPro" id="IPR000477">
    <property type="entry name" value="RT_dom"/>
</dbReference>
<evidence type="ECO:0000256" key="14">
    <source>
        <dbReference type="ARBA" id="ARBA00023172"/>
    </source>
</evidence>
<dbReference type="GO" id="GO:0006310">
    <property type="term" value="P:DNA recombination"/>
    <property type="evidence" value="ECO:0007669"/>
    <property type="project" value="UniProtKB-KW"/>
</dbReference>
<keyword evidence="8" id="KW-0378">Hydrolase</keyword>
<dbReference type="InterPro" id="IPR050951">
    <property type="entry name" value="Retrovirus_Pol_polyprotein"/>
</dbReference>
<dbReference type="SUPFAM" id="SSF56672">
    <property type="entry name" value="DNA/RNA polymerases"/>
    <property type="match status" value="1"/>
</dbReference>
<evidence type="ECO:0000256" key="15">
    <source>
        <dbReference type="SAM" id="Coils"/>
    </source>
</evidence>